<protein>
    <submittedName>
        <fullName evidence="2">Uncharacterized protein</fullName>
    </submittedName>
</protein>
<accession>A0A2G5UYN7</accession>
<dbReference type="AlphaFoldDB" id="A0A2G5UYN7"/>
<feature type="transmembrane region" description="Helical" evidence="1">
    <location>
        <begin position="6"/>
        <end position="24"/>
    </location>
</feature>
<dbReference type="Proteomes" id="UP000230233">
    <property type="component" value="Chromosome II"/>
</dbReference>
<dbReference type="GO" id="GO:0006506">
    <property type="term" value="P:GPI anchor biosynthetic process"/>
    <property type="evidence" value="ECO:0007669"/>
    <property type="project" value="InterPro"/>
</dbReference>
<dbReference type="GO" id="GO:0000139">
    <property type="term" value="C:Golgi membrane"/>
    <property type="evidence" value="ECO:0007669"/>
    <property type="project" value="InterPro"/>
</dbReference>
<reference evidence="3" key="1">
    <citation type="submission" date="2017-10" db="EMBL/GenBank/DDBJ databases">
        <title>Rapid genome shrinkage in a self-fertile nematode reveals novel sperm competition proteins.</title>
        <authorList>
            <person name="Yin D."/>
            <person name="Schwarz E.M."/>
            <person name="Thomas C.G."/>
            <person name="Felde R.L."/>
            <person name="Korf I.F."/>
            <person name="Cutter A.D."/>
            <person name="Schartner C.M."/>
            <person name="Ralston E.J."/>
            <person name="Meyer B.J."/>
            <person name="Haag E.S."/>
        </authorList>
    </citation>
    <scope>NUCLEOTIDE SEQUENCE [LARGE SCALE GENOMIC DNA]</scope>
    <source>
        <strain evidence="3">JU1422</strain>
    </source>
</reference>
<dbReference type="OrthoDB" id="2016523at2759"/>
<organism evidence="2 3">
    <name type="scientific">Caenorhabditis nigoni</name>
    <dbReference type="NCBI Taxonomy" id="1611254"/>
    <lineage>
        <taxon>Eukaryota</taxon>
        <taxon>Metazoa</taxon>
        <taxon>Ecdysozoa</taxon>
        <taxon>Nematoda</taxon>
        <taxon>Chromadorea</taxon>
        <taxon>Rhabditida</taxon>
        <taxon>Rhabditina</taxon>
        <taxon>Rhabditomorpha</taxon>
        <taxon>Rhabditoidea</taxon>
        <taxon>Rhabditidae</taxon>
        <taxon>Peloderinae</taxon>
        <taxon>Caenorhabditis</taxon>
    </lineage>
</organism>
<keyword evidence="1" id="KW-1133">Transmembrane helix</keyword>
<keyword evidence="1" id="KW-0472">Membrane</keyword>
<dbReference type="STRING" id="1611254.A0A2G5UYN7"/>
<evidence type="ECO:0000313" key="3">
    <source>
        <dbReference type="Proteomes" id="UP000230233"/>
    </source>
</evidence>
<dbReference type="InterPro" id="IPR029675">
    <property type="entry name" value="PGAP4"/>
</dbReference>
<dbReference type="GO" id="GO:0016757">
    <property type="term" value="F:glycosyltransferase activity"/>
    <property type="evidence" value="ECO:0007669"/>
    <property type="project" value="InterPro"/>
</dbReference>
<keyword evidence="1" id="KW-0812">Transmembrane</keyword>
<sequence>MAWNNIFVSIVWQLFWASILYLVLEFGISVVRGAVPKIGHDERLFPRNIINNNDALNQHRVKIADGILENLQQITQKSENLEIRIVASNRGNDFLYQTVLFVLEQQSVTFNYSLSICNVESEIFPDLRRFDKLKIPINTIGEKSGQISKNHLNSTIGKENQDYWKCLGLPTESRYILLIEDDAVVIPEFSKLLFSLVKKLDIHEYVDFVKLYHPNYLRKLPSYIMMAFASITISFFSCYSIARFFKTFPIFTFLILSISLFWNLTFYGCQFPADFRYYLTGSAYISYPESCCTPAVIFRQSSVKRMLEYFVKSQAFSGHAKDHILDESPFTGRQSDVNYVTHIGSFSSVRQRAVYLSDLREN</sequence>
<keyword evidence="3" id="KW-1185">Reference proteome</keyword>
<feature type="transmembrane region" description="Helical" evidence="1">
    <location>
        <begin position="248"/>
        <end position="269"/>
    </location>
</feature>
<evidence type="ECO:0000313" key="2">
    <source>
        <dbReference type="EMBL" id="PIC44366.1"/>
    </source>
</evidence>
<feature type="transmembrane region" description="Helical" evidence="1">
    <location>
        <begin position="220"/>
        <end position="242"/>
    </location>
</feature>
<evidence type="ECO:0000256" key="1">
    <source>
        <dbReference type="SAM" id="Phobius"/>
    </source>
</evidence>
<dbReference type="PANTHER" id="PTHR31410:SF1">
    <property type="entry name" value="POST-GPI ATTACHMENT TO PROTEINS FACTOR 4"/>
    <property type="match status" value="1"/>
</dbReference>
<comment type="caution">
    <text evidence="2">The sequence shown here is derived from an EMBL/GenBank/DDBJ whole genome shotgun (WGS) entry which is preliminary data.</text>
</comment>
<gene>
    <name evidence="2" type="primary">Cnig_chr_II.g4753</name>
    <name evidence="2" type="ORF">B9Z55_004753</name>
</gene>
<proteinExistence type="predicted"/>
<dbReference type="CDD" id="cd21105">
    <property type="entry name" value="PGAP4-like"/>
    <property type="match status" value="1"/>
</dbReference>
<dbReference type="PANTHER" id="PTHR31410">
    <property type="entry name" value="TRANSMEMBRANE PROTEIN 246"/>
    <property type="match status" value="1"/>
</dbReference>
<dbReference type="EMBL" id="PDUG01000002">
    <property type="protein sequence ID" value="PIC44366.1"/>
    <property type="molecule type" value="Genomic_DNA"/>
</dbReference>
<name>A0A2G5UYN7_9PELO</name>